<organism evidence="3 4">
    <name type="scientific">Dolichospermum heterosporum TAC447</name>
    <dbReference type="NCBI Taxonomy" id="747523"/>
    <lineage>
        <taxon>Bacteria</taxon>
        <taxon>Bacillati</taxon>
        <taxon>Cyanobacteriota</taxon>
        <taxon>Cyanophyceae</taxon>
        <taxon>Nostocales</taxon>
        <taxon>Aphanizomenonaceae</taxon>
        <taxon>Dolichospermum</taxon>
        <taxon>Dolichospermum heterosporum</taxon>
    </lineage>
</organism>
<sequence>MLKTRSLIFALSLSPLILFTFQMANQAQVSGPSKGNAGGISGGVNPLPPFTPNPSPNPSPQFTPNPSPNPSPQFTPNPLPNPSPQFTPPSPEPASNPSPEPASNLSPKGVSERVNPNQQIQQVNINFNPVSTSPNVTVTTGADGVVTMTITPAAQQSMNQAFTDLLTELASPGGNTKIGDLMGAGSDVQPAITELTESMNSTGVSPELTKGLLESLASLLSPLNSYIKPTYHTAQLTESDLLTNTKALKASFTIAQVNAAASVDINKLSVAINVYNTIVNQSSPKVLLGLSQNKDFVEIGRVLKKLRAAIG</sequence>
<dbReference type="Proteomes" id="UP001057561">
    <property type="component" value="Chromosome"/>
</dbReference>
<evidence type="ECO:0000313" key="3">
    <source>
        <dbReference type="EMBL" id="UUO14674.1"/>
    </source>
</evidence>
<dbReference type="RefSeq" id="WP_257120902.1">
    <property type="nucleotide sequence ID" value="NZ_CP099464.1"/>
</dbReference>
<name>A0ABY5LUI7_9CYAN</name>
<keyword evidence="2" id="KW-0732">Signal</keyword>
<proteinExistence type="predicted"/>
<gene>
    <name evidence="3" type="ORF">NG743_22005</name>
</gene>
<evidence type="ECO:0000256" key="2">
    <source>
        <dbReference type="SAM" id="SignalP"/>
    </source>
</evidence>
<reference evidence="3" key="1">
    <citation type="submission" date="2022-06" db="EMBL/GenBank/DDBJ databases">
        <title>Nostosin G and Spiroidesin B from the Cyanobacterium Dolichospermum sp. NIES-1697.</title>
        <authorList>
            <person name="Phan C.-S."/>
            <person name="Mehjabin J.J."/>
            <person name="Anas A.R.J."/>
            <person name="Hayasaka M."/>
            <person name="Onoki R."/>
            <person name="Wang J."/>
            <person name="Umezawa T."/>
            <person name="Washio K."/>
            <person name="Morikawa M."/>
            <person name="Okino T."/>
        </authorList>
    </citation>
    <scope>NUCLEOTIDE SEQUENCE</scope>
    <source>
        <strain evidence="3">NIES-1697</strain>
    </source>
</reference>
<feature type="compositionally biased region" description="Pro residues" evidence="1">
    <location>
        <begin position="46"/>
        <end position="100"/>
    </location>
</feature>
<protein>
    <submittedName>
        <fullName evidence="3">Uncharacterized protein</fullName>
    </submittedName>
</protein>
<feature type="signal peptide" evidence="2">
    <location>
        <begin position="1"/>
        <end position="26"/>
    </location>
</feature>
<dbReference type="EMBL" id="CP099464">
    <property type="protein sequence ID" value="UUO14674.1"/>
    <property type="molecule type" value="Genomic_DNA"/>
</dbReference>
<evidence type="ECO:0000256" key="1">
    <source>
        <dbReference type="SAM" id="MobiDB-lite"/>
    </source>
</evidence>
<feature type="region of interest" description="Disordered" evidence="1">
    <location>
        <begin position="28"/>
        <end position="112"/>
    </location>
</feature>
<feature type="chain" id="PRO_5045936272" evidence="2">
    <location>
        <begin position="27"/>
        <end position="311"/>
    </location>
</feature>
<evidence type="ECO:0000313" key="4">
    <source>
        <dbReference type="Proteomes" id="UP001057561"/>
    </source>
</evidence>
<accession>A0ABY5LUI7</accession>
<keyword evidence="4" id="KW-1185">Reference proteome</keyword>